<feature type="non-terminal residue" evidence="3">
    <location>
        <position position="587"/>
    </location>
</feature>
<dbReference type="PANTHER" id="PTHR16305">
    <property type="entry name" value="TESTICULAR SOLUBLE ADENYLYL CYCLASE"/>
    <property type="match status" value="1"/>
</dbReference>
<comment type="caution">
    <text evidence="3">The sequence shown here is derived from an EMBL/GenBank/DDBJ whole genome shotgun (WGS) entry which is preliminary data.</text>
</comment>
<organism evidence="3 4">
    <name type="scientific">Nocardia abscessus</name>
    <dbReference type="NCBI Taxonomy" id="120957"/>
    <lineage>
        <taxon>Bacteria</taxon>
        <taxon>Bacillati</taxon>
        <taxon>Actinomycetota</taxon>
        <taxon>Actinomycetes</taxon>
        <taxon>Mycobacteriales</taxon>
        <taxon>Nocardiaceae</taxon>
        <taxon>Nocardia</taxon>
    </lineage>
</organism>
<keyword evidence="4" id="KW-1185">Reference proteome</keyword>
<dbReference type="EMBL" id="JADLRE010000052">
    <property type="protein sequence ID" value="MBF6229613.1"/>
    <property type="molecule type" value="Genomic_DNA"/>
</dbReference>
<dbReference type="SUPFAM" id="SSF48452">
    <property type="entry name" value="TPR-like"/>
    <property type="match status" value="1"/>
</dbReference>
<gene>
    <name evidence="3" type="ORF">IU470_31580</name>
</gene>
<keyword evidence="1" id="KW-0547">Nucleotide-binding</keyword>
<dbReference type="Gene3D" id="1.25.40.10">
    <property type="entry name" value="Tetratricopeptide repeat domain"/>
    <property type="match status" value="1"/>
</dbReference>
<accession>A0ABS0CGZ6</accession>
<dbReference type="RefSeq" id="WP_228783107.1">
    <property type="nucleotide sequence ID" value="NZ_JADLRE010000052.1"/>
</dbReference>
<dbReference type="PANTHER" id="PTHR16305:SF35">
    <property type="entry name" value="TRANSCRIPTIONAL ACTIVATOR DOMAIN"/>
    <property type="match status" value="1"/>
</dbReference>
<keyword evidence="2" id="KW-0067">ATP-binding</keyword>
<protein>
    <submittedName>
        <fullName evidence="3">Uncharacterized protein</fullName>
    </submittedName>
</protein>
<proteinExistence type="predicted"/>
<dbReference type="InterPro" id="IPR011990">
    <property type="entry name" value="TPR-like_helical_dom_sf"/>
</dbReference>
<evidence type="ECO:0000313" key="4">
    <source>
        <dbReference type="Proteomes" id="UP000807309"/>
    </source>
</evidence>
<sequence>MSLVEAAEALGERPDSPVVRVLHSESGGNPFYLEQLARSARRHRQIVTPGDGSGSEHGTGVSLALRMTITQELAGLASETLKVLQSGAVAGDPFDVDLVTAIAESDQNRVLKSLDELVVIDLVRPTATPGQFRFRHPIVRRVVYDEAMPGWRFSAHRQAAELLGRRGASIGARAYHIEHSACVGDAEAVGLLTEAGRVVAPRAPAAAAGWFEAALRLLPESGVAEQRLALLVSRAGALAYCGRLRDSRSALKQALKLLPPDALGERLQVIGMIARADHGLGQAEEARHLLVAALAETPEGSAEAVPLELALAENCLMRRQWAEAVEVASRAREQADALGDTGLVIASSALLALMTNHQGNRAQSQYLADLVADYMDAGDVVMAPELLEPLANLVDAEVGIDQVRAANRHAERGLKISRATGHGHVVARLLVGEAGAKMLLGQLAGARRAAEAAVEVAVLLDNDQLRTTSEGMRCWVETLSGDLAAALSAGRAAVEAAGRAPGAHYAWLARGAFGQALIEAGEFERGRREILSIGGSELSEIPPIARSFFEAALVKAELAAGRIEAAEAITHRMQDFTFGLRSREGQV</sequence>
<evidence type="ECO:0000313" key="3">
    <source>
        <dbReference type="EMBL" id="MBF6229613.1"/>
    </source>
</evidence>
<reference evidence="3 4" key="1">
    <citation type="submission" date="2020-10" db="EMBL/GenBank/DDBJ databases">
        <title>Identification of Nocardia species via Next-generation sequencing and recognition of intraspecies genetic diversity.</title>
        <authorList>
            <person name="Li P."/>
            <person name="Li P."/>
            <person name="Lu B."/>
        </authorList>
    </citation>
    <scope>NUCLEOTIDE SEQUENCE [LARGE SCALE GENOMIC DNA]</scope>
    <source>
        <strain evidence="3 4">N-11</strain>
    </source>
</reference>
<dbReference type="Proteomes" id="UP000807309">
    <property type="component" value="Unassembled WGS sequence"/>
</dbReference>
<evidence type="ECO:0000256" key="1">
    <source>
        <dbReference type="ARBA" id="ARBA00022741"/>
    </source>
</evidence>
<name>A0ABS0CGZ6_9NOCA</name>
<evidence type="ECO:0000256" key="2">
    <source>
        <dbReference type="ARBA" id="ARBA00022840"/>
    </source>
</evidence>